<dbReference type="Gene3D" id="3.40.50.970">
    <property type="match status" value="1"/>
</dbReference>
<dbReference type="GO" id="GO:0030976">
    <property type="term" value="F:thiamine pyrophosphate binding"/>
    <property type="evidence" value="ECO:0007669"/>
    <property type="project" value="InterPro"/>
</dbReference>
<evidence type="ECO:0000256" key="1">
    <source>
        <dbReference type="ARBA" id="ARBA00023002"/>
    </source>
</evidence>
<evidence type="ECO:0000313" key="3">
    <source>
        <dbReference type="EMBL" id="HIU91632.1"/>
    </source>
</evidence>
<organism evidence="3 4">
    <name type="scientific">Candidatus Limenecus avicola</name>
    <dbReference type="NCBI Taxonomy" id="2840847"/>
    <lineage>
        <taxon>Bacteria</taxon>
        <taxon>Bacillati</taxon>
        <taxon>Bacillota</taxon>
        <taxon>Clostridia</taxon>
        <taxon>Eubacteriales</taxon>
        <taxon>Clostridiaceae</taxon>
        <taxon>Clostridiaceae incertae sedis</taxon>
        <taxon>Candidatus Limenecus</taxon>
    </lineage>
</organism>
<dbReference type="PANTHER" id="PTHR48084">
    <property type="entry name" value="2-OXOGLUTARATE OXIDOREDUCTASE SUBUNIT KORB-RELATED"/>
    <property type="match status" value="1"/>
</dbReference>
<dbReference type="EMBL" id="DVOD01000008">
    <property type="protein sequence ID" value="HIU91632.1"/>
    <property type="molecule type" value="Genomic_DNA"/>
</dbReference>
<dbReference type="InterPro" id="IPR029061">
    <property type="entry name" value="THDP-binding"/>
</dbReference>
<dbReference type="Pfam" id="PF02775">
    <property type="entry name" value="TPP_enzyme_C"/>
    <property type="match status" value="1"/>
</dbReference>
<feature type="domain" description="Thiamine pyrophosphate enzyme TPP-binding" evidence="2">
    <location>
        <begin position="67"/>
        <end position="211"/>
    </location>
</feature>
<dbReference type="Proteomes" id="UP000886748">
    <property type="component" value="Unassembled WGS sequence"/>
</dbReference>
<dbReference type="InterPro" id="IPR011766">
    <property type="entry name" value="TPP_enzyme_TPP-bd"/>
</dbReference>
<keyword evidence="1" id="KW-0560">Oxidoreductase</keyword>
<dbReference type="GO" id="GO:0045333">
    <property type="term" value="P:cellular respiration"/>
    <property type="evidence" value="ECO:0007669"/>
    <property type="project" value="UniProtKB-ARBA"/>
</dbReference>
<comment type="caution">
    <text evidence="3">The sequence shown here is derived from an EMBL/GenBank/DDBJ whole genome shotgun (WGS) entry which is preliminary data.</text>
</comment>
<evidence type="ECO:0000313" key="4">
    <source>
        <dbReference type="Proteomes" id="UP000886748"/>
    </source>
</evidence>
<evidence type="ECO:0000259" key="2">
    <source>
        <dbReference type="Pfam" id="PF02775"/>
    </source>
</evidence>
<dbReference type="GO" id="GO:0016625">
    <property type="term" value="F:oxidoreductase activity, acting on the aldehyde or oxo group of donors, iron-sulfur protein as acceptor"/>
    <property type="evidence" value="ECO:0007669"/>
    <property type="project" value="UniProtKB-ARBA"/>
</dbReference>
<dbReference type="InterPro" id="IPR051457">
    <property type="entry name" value="2-oxoacid:Fd_oxidoreductase"/>
</dbReference>
<protein>
    <recommendedName>
        <fullName evidence="2">Thiamine pyrophosphate enzyme TPP-binding domain-containing protein</fullName>
    </recommendedName>
</protein>
<dbReference type="AlphaFoldDB" id="A0A9D1SR48"/>
<reference evidence="3" key="1">
    <citation type="submission" date="2020-10" db="EMBL/GenBank/DDBJ databases">
        <authorList>
            <person name="Gilroy R."/>
        </authorList>
    </citation>
    <scope>NUCLEOTIDE SEQUENCE</scope>
    <source>
        <strain evidence="3">CHK154-7741</strain>
    </source>
</reference>
<reference evidence="3" key="2">
    <citation type="journal article" date="2021" name="PeerJ">
        <title>Extensive microbial diversity within the chicken gut microbiome revealed by metagenomics and culture.</title>
        <authorList>
            <person name="Gilroy R."/>
            <person name="Ravi A."/>
            <person name="Getino M."/>
            <person name="Pursley I."/>
            <person name="Horton D.L."/>
            <person name="Alikhan N.F."/>
            <person name="Baker D."/>
            <person name="Gharbi K."/>
            <person name="Hall N."/>
            <person name="Watson M."/>
            <person name="Adriaenssens E.M."/>
            <person name="Foster-Nyarko E."/>
            <person name="Jarju S."/>
            <person name="Secka A."/>
            <person name="Antonio M."/>
            <person name="Oren A."/>
            <person name="Chaudhuri R.R."/>
            <person name="La Ragione R."/>
            <person name="Hildebrand F."/>
            <person name="Pallen M.J."/>
        </authorList>
    </citation>
    <scope>NUCLEOTIDE SEQUENCE</scope>
    <source>
        <strain evidence="3">CHK154-7741</strain>
    </source>
</reference>
<dbReference type="PANTHER" id="PTHR48084:SF3">
    <property type="entry name" value="SUBUNIT OF PYRUVATE:FLAVODOXIN OXIDOREDUCTASE"/>
    <property type="match status" value="1"/>
</dbReference>
<dbReference type="SUPFAM" id="SSF52518">
    <property type="entry name" value="Thiamin diphosphate-binding fold (THDP-binding)"/>
    <property type="match status" value="1"/>
</dbReference>
<proteinExistence type="predicted"/>
<name>A0A9D1SR48_9CLOT</name>
<gene>
    <name evidence="3" type="ORF">IAD26_00710</name>
</gene>
<accession>A0A9D1SR48</accession>
<sequence>METLVYKRPESLLKDGHFTFCPGCGHGVVLRIIAELIDEFNLQKDTIAISSVGCSIFLEKFFNLDVAGASHGRSPCVATGIKRCKPDKFVFTYQGDGDAATIGFNETIHTACRGEHITTIMINNTNFGMTGGQASATTLVGQVTTTTPAGRKPELTGYPLHAAEIVAKCDGTAYCARVAITDTKNIRKAKEALKKAFEMQIKGLGYAFVEVLAACPTNWHLKPAESVEHIENVIQTVHPLGVFKDITAKEQV</sequence>